<organism evidence="3 4">
    <name type="scientific">Pelagivirga sediminicola</name>
    <dbReference type="NCBI Taxonomy" id="2170575"/>
    <lineage>
        <taxon>Bacteria</taxon>
        <taxon>Pseudomonadati</taxon>
        <taxon>Pseudomonadota</taxon>
        <taxon>Alphaproteobacteria</taxon>
        <taxon>Rhodobacterales</taxon>
        <taxon>Paracoccaceae</taxon>
        <taxon>Pelagivirga</taxon>
    </lineage>
</organism>
<feature type="transmembrane region" description="Helical" evidence="1">
    <location>
        <begin position="78"/>
        <end position="100"/>
    </location>
</feature>
<dbReference type="Pfam" id="PF05232">
    <property type="entry name" value="BTP"/>
    <property type="match status" value="2"/>
</dbReference>
<name>A0A2T7G434_9RHOB</name>
<keyword evidence="1" id="KW-0472">Membrane</keyword>
<proteinExistence type="predicted"/>
<dbReference type="InterPro" id="IPR058208">
    <property type="entry name" value="PACE"/>
</dbReference>
<feature type="domain" description="Chlorhexidine efflux transporter" evidence="2">
    <location>
        <begin position="2"/>
        <end position="64"/>
    </location>
</feature>
<reference evidence="3 4" key="1">
    <citation type="submission" date="2018-04" db="EMBL/GenBank/DDBJ databases">
        <title>Pelagivirga bohaiensis gen. nov., sp. nov., a bacterium isolated from the Bohai Sea.</title>
        <authorList>
            <person name="Ji X."/>
        </authorList>
    </citation>
    <scope>NUCLEOTIDE SEQUENCE [LARGE SCALE GENOMIC DNA]</scope>
    <source>
        <strain evidence="3 4">BH-SD19</strain>
    </source>
</reference>
<evidence type="ECO:0000313" key="3">
    <source>
        <dbReference type="EMBL" id="PVA09175.1"/>
    </source>
</evidence>
<evidence type="ECO:0000259" key="2">
    <source>
        <dbReference type="Pfam" id="PF05232"/>
    </source>
</evidence>
<dbReference type="Proteomes" id="UP000244446">
    <property type="component" value="Unassembled WGS sequence"/>
</dbReference>
<feature type="transmembrane region" description="Helical" evidence="1">
    <location>
        <begin position="106"/>
        <end position="128"/>
    </location>
</feature>
<dbReference type="RefSeq" id="WP_108693012.1">
    <property type="nucleotide sequence ID" value="NZ_QCYH01000010.1"/>
</dbReference>
<feature type="domain" description="Chlorhexidine efflux transporter" evidence="2">
    <location>
        <begin position="74"/>
        <end position="134"/>
    </location>
</feature>
<sequence>MRSTADRIRHALLFEGLGLAIVVPVGGWVFSLAAQDMGVVAVVSATLATLWTYVYNLIFDKVMQARVGHTRKDLGLRVIHSILFEFGLLLFLMPFIAWYLGISLIAAFWMDIAFALFYLVYAFVYNWIYDIVFPVPQPSPRQP</sequence>
<feature type="transmembrane region" description="Helical" evidence="1">
    <location>
        <begin position="12"/>
        <end position="31"/>
    </location>
</feature>
<dbReference type="AlphaFoldDB" id="A0A2T7G434"/>
<dbReference type="NCBIfam" id="NF033664">
    <property type="entry name" value="PACE_transport"/>
    <property type="match status" value="1"/>
</dbReference>
<accession>A0A2T7G434</accession>
<dbReference type="InterPro" id="IPR007896">
    <property type="entry name" value="BTP_bacteria"/>
</dbReference>
<dbReference type="OrthoDB" id="1631120at2"/>
<dbReference type="EMBL" id="QCYH01000010">
    <property type="protein sequence ID" value="PVA09175.1"/>
    <property type="molecule type" value="Genomic_DNA"/>
</dbReference>
<feature type="transmembrane region" description="Helical" evidence="1">
    <location>
        <begin position="37"/>
        <end position="58"/>
    </location>
</feature>
<keyword evidence="1" id="KW-1133">Transmembrane helix</keyword>
<evidence type="ECO:0000256" key="1">
    <source>
        <dbReference type="SAM" id="Phobius"/>
    </source>
</evidence>
<protein>
    <recommendedName>
        <fullName evidence="2">Chlorhexidine efflux transporter domain-containing protein</fullName>
    </recommendedName>
</protein>
<comment type="caution">
    <text evidence="3">The sequence shown here is derived from an EMBL/GenBank/DDBJ whole genome shotgun (WGS) entry which is preliminary data.</text>
</comment>
<evidence type="ECO:0000313" key="4">
    <source>
        <dbReference type="Proteomes" id="UP000244446"/>
    </source>
</evidence>
<keyword evidence="1" id="KW-0812">Transmembrane</keyword>
<keyword evidence="4" id="KW-1185">Reference proteome</keyword>
<gene>
    <name evidence="3" type="ORF">DC366_14790</name>
</gene>